<feature type="compositionally biased region" description="Basic and acidic residues" evidence="1">
    <location>
        <begin position="60"/>
        <end position="73"/>
    </location>
</feature>
<feature type="compositionally biased region" description="Polar residues" evidence="1">
    <location>
        <begin position="9"/>
        <end position="25"/>
    </location>
</feature>
<gene>
    <name evidence="2" type="ORF">QBC32DRAFT_170946</name>
</gene>
<name>A0AAN6SE78_9PEZI</name>
<feature type="compositionally biased region" description="Polar residues" evidence="1">
    <location>
        <begin position="104"/>
        <end position="136"/>
    </location>
</feature>
<feature type="compositionally biased region" description="Polar residues" evidence="1">
    <location>
        <begin position="821"/>
        <end position="837"/>
    </location>
</feature>
<proteinExistence type="predicted"/>
<evidence type="ECO:0000313" key="2">
    <source>
        <dbReference type="EMBL" id="KAK3951017.1"/>
    </source>
</evidence>
<dbReference type="InterPro" id="IPR032675">
    <property type="entry name" value="LRR_dom_sf"/>
</dbReference>
<evidence type="ECO:0000256" key="1">
    <source>
        <dbReference type="SAM" id="MobiDB-lite"/>
    </source>
</evidence>
<reference evidence="2" key="1">
    <citation type="journal article" date="2023" name="Mol. Phylogenet. Evol.">
        <title>Genome-scale phylogeny and comparative genomics of the fungal order Sordariales.</title>
        <authorList>
            <person name="Hensen N."/>
            <person name="Bonometti L."/>
            <person name="Westerberg I."/>
            <person name="Brannstrom I.O."/>
            <person name="Guillou S."/>
            <person name="Cros-Aarteil S."/>
            <person name="Calhoun S."/>
            <person name="Haridas S."/>
            <person name="Kuo A."/>
            <person name="Mondo S."/>
            <person name="Pangilinan J."/>
            <person name="Riley R."/>
            <person name="LaButti K."/>
            <person name="Andreopoulos B."/>
            <person name="Lipzen A."/>
            <person name="Chen C."/>
            <person name="Yan M."/>
            <person name="Daum C."/>
            <person name="Ng V."/>
            <person name="Clum A."/>
            <person name="Steindorff A."/>
            <person name="Ohm R.A."/>
            <person name="Martin F."/>
            <person name="Silar P."/>
            <person name="Natvig D.O."/>
            <person name="Lalanne C."/>
            <person name="Gautier V."/>
            <person name="Ament-Velasquez S.L."/>
            <person name="Kruys A."/>
            <person name="Hutchinson M.I."/>
            <person name="Powell A.J."/>
            <person name="Barry K."/>
            <person name="Miller A.N."/>
            <person name="Grigoriev I.V."/>
            <person name="Debuchy R."/>
            <person name="Gladieux P."/>
            <person name="Hiltunen Thoren M."/>
            <person name="Johannesson H."/>
        </authorList>
    </citation>
    <scope>NUCLEOTIDE SEQUENCE</scope>
    <source>
        <strain evidence="2">CBS 626.80</strain>
    </source>
</reference>
<feature type="compositionally biased region" description="Polar residues" evidence="1">
    <location>
        <begin position="156"/>
        <end position="168"/>
    </location>
</feature>
<sequence>MVIIDYSDGSRNSSAEPPSDEQTPSKWWRRSRRGSESSISSFVQRLRSRSRGRRNSVTENDTKGASDSRDRSSRRASNPPSRAPSEERTSPVGGDSKRPKPKGRSSTSYPPLSFFNNNSRQLAYQHQRTHSSSAVLQQRPYATQDESKLKAPPRFKNTTASTSDQGPNGTAAGDEEPETGRLAPKEPVGLPPLKTAMPPPIHDLPHTMYPQKEQEFVLRTQRSSARMEEATATYANQTTSRKEKGKGKETEKPASVEAIRHPVLPNGRPMSTPAGPAWDRQGIIDRQRRVSSQSMISTTSTVPSNRDSWESRPRYSIINNGSITSLESMRAQSPPAGPRASSLAQFQKPAQVTRPKPPRRKLKPGELFAALPGEVIELILEELRKLHFKAGTNSCATCWMRDCCNIAISARKFLKYAREALYGHIQLVGADGHHMKKRTKLAFGSRLVLLRRTLRGNLRIAAIVRSLKPPALPSAASSVEEYNDLIASVIMACPNFERLVGYYPTYDHTFQRIFQALSTRQKLKEMNWILDRSPLQKQKSTAAIRPLTANGSKYNLANGTKHNLANLNSSRHNLHELEHLSLTQCRMFIDFHLGWQQLTTLVVHCHPGATLAPDGILDQTFRNLPSLQNLNVSHLPRSSFTDANLLHLPPCLKKLTLNHLPGITTAGLTTYASRSSATSLTTLTLIHMNLETLPSLARIFSNLINLKTFNLVQHHAPVMPSDEMIWLFPYLASNSLRKLHWDIPTRTSTTPADDILAKSILAGGFPRLTAIRCPNDPEGIFQALCKPKERADHPTDRYRGGKMHFTPTNTSGMIHHARSPSGFNSITSSTGSMTNGSIGDERDTNSTPSTPTDTSFPLSTSSGGGSGGGHPPKSLPIFAPKPGSLADPFLLSHRAQSDLHLARLAAQARLEAARKFPRFFIIITDPNGEVVEKYGVGAFIGRTDSKITYLLTADEGSGAADEGGGLATVENMLGDCGEALVLPPKSSKTVSEKVEKHEHRHSKSSEDKKEDRRSRSTSRTGMREWWGARSKSKSRAAAAAEIAAEKAANKVEDVMVKTGAEEQSRTREGCIGRWNTYSGPVVDKKDRERWWHTERGRWKPVVLS</sequence>
<feature type="compositionally biased region" description="Polar residues" evidence="1">
    <location>
        <begin position="290"/>
        <end position="306"/>
    </location>
</feature>
<dbReference type="EMBL" id="MU859159">
    <property type="protein sequence ID" value="KAK3951017.1"/>
    <property type="molecule type" value="Genomic_DNA"/>
</dbReference>
<feature type="region of interest" description="Disordered" evidence="1">
    <location>
        <begin position="1"/>
        <end position="309"/>
    </location>
</feature>
<dbReference type="AlphaFoldDB" id="A0AAN6SE78"/>
<dbReference type="Proteomes" id="UP001303222">
    <property type="component" value="Unassembled WGS sequence"/>
</dbReference>
<keyword evidence="3" id="KW-1185">Reference proteome</keyword>
<dbReference type="SUPFAM" id="SSF52047">
    <property type="entry name" value="RNI-like"/>
    <property type="match status" value="1"/>
</dbReference>
<comment type="caution">
    <text evidence="2">The sequence shown here is derived from an EMBL/GenBank/DDBJ whole genome shotgun (WGS) entry which is preliminary data.</text>
</comment>
<feature type="region of interest" description="Disordered" evidence="1">
    <location>
        <begin position="328"/>
        <end position="361"/>
    </location>
</feature>
<protein>
    <recommendedName>
        <fullName evidence="4">F-box domain-containing protein</fullName>
    </recommendedName>
</protein>
<feature type="compositionally biased region" description="Low complexity" evidence="1">
    <location>
        <begin position="845"/>
        <end position="861"/>
    </location>
</feature>
<organism evidence="2 3">
    <name type="scientific">Pseudoneurospora amorphoporcata</name>
    <dbReference type="NCBI Taxonomy" id="241081"/>
    <lineage>
        <taxon>Eukaryota</taxon>
        <taxon>Fungi</taxon>
        <taxon>Dikarya</taxon>
        <taxon>Ascomycota</taxon>
        <taxon>Pezizomycotina</taxon>
        <taxon>Sordariomycetes</taxon>
        <taxon>Sordariomycetidae</taxon>
        <taxon>Sordariales</taxon>
        <taxon>Sordariaceae</taxon>
        <taxon>Pseudoneurospora</taxon>
    </lineage>
</organism>
<reference evidence="2" key="2">
    <citation type="submission" date="2023-06" db="EMBL/GenBank/DDBJ databases">
        <authorList>
            <consortium name="Lawrence Berkeley National Laboratory"/>
            <person name="Mondo S.J."/>
            <person name="Hensen N."/>
            <person name="Bonometti L."/>
            <person name="Westerberg I."/>
            <person name="Brannstrom I.O."/>
            <person name="Guillou S."/>
            <person name="Cros-Aarteil S."/>
            <person name="Calhoun S."/>
            <person name="Haridas S."/>
            <person name="Kuo A."/>
            <person name="Pangilinan J."/>
            <person name="Riley R."/>
            <person name="Labutti K."/>
            <person name="Andreopoulos B."/>
            <person name="Lipzen A."/>
            <person name="Chen C."/>
            <person name="Yanf M."/>
            <person name="Daum C."/>
            <person name="Ng V."/>
            <person name="Clum A."/>
            <person name="Steindorff A."/>
            <person name="Ohm R."/>
            <person name="Martin F."/>
            <person name="Silar P."/>
            <person name="Natvig D."/>
            <person name="Lalanne C."/>
            <person name="Gautier V."/>
            <person name="Ament-Velasquez S.L."/>
            <person name="Kruys A."/>
            <person name="Hutchinson M.I."/>
            <person name="Powell A.J."/>
            <person name="Barry K."/>
            <person name="Miller A.N."/>
            <person name="Grigoriev I.V."/>
            <person name="Debuchy R."/>
            <person name="Gladieux P."/>
            <person name="Thoren M.H."/>
            <person name="Johannesson H."/>
        </authorList>
    </citation>
    <scope>NUCLEOTIDE SEQUENCE</scope>
    <source>
        <strain evidence="2">CBS 626.80</strain>
    </source>
</reference>
<feature type="region of interest" description="Disordered" evidence="1">
    <location>
        <begin position="984"/>
        <end position="1029"/>
    </location>
</feature>
<feature type="compositionally biased region" description="Basic and acidic residues" evidence="1">
    <location>
        <begin position="990"/>
        <end position="1014"/>
    </location>
</feature>
<evidence type="ECO:0008006" key="4">
    <source>
        <dbReference type="Google" id="ProtNLM"/>
    </source>
</evidence>
<feature type="region of interest" description="Disordered" evidence="1">
    <location>
        <begin position="807"/>
        <end position="879"/>
    </location>
</feature>
<accession>A0AAN6SE78</accession>
<evidence type="ECO:0000313" key="3">
    <source>
        <dbReference type="Proteomes" id="UP001303222"/>
    </source>
</evidence>
<feature type="compositionally biased region" description="Basic and acidic residues" evidence="1">
    <location>
        <begin position="240"/>
        <end position="260"/>
    </location>
</feature>
<dbReference type="Gene3D" id="3.80.10.10">
    <property type="entry name" value="Ribonuclease Inhibitor"/>
    <property type="match status" value="1"/>
</dbReference>